<feature type="compositionally biased region" description="Acidic residues" evidence="1">
    <location>
        <begin position="83"/>
        <end position="92"/>
    </location>
</feature>
<dbReference type="AlphaFoldDB" id="A0A7I4BR48"/>
<reference evidence="2 3" key="1">
    <citation type="journal article" date="2008" name="Science">
        <title>The Physcomitrella genome reveals evolutionary insights into the conquest of land by plants.</title>
        <authorList>
            <person name="Rensing S."/>
            <person name="Lang D."/>
            <person name="Zimmer A."/>
            <person name="Terry A."/>
            <person name="Salamov A."/>
            <person name="Shapiro H."/>
            <person name="Nishiyama T."/>
            <person name="Perroud P.-F."/>
            <person name="Lindquist E."/>
            <person name="Kamisugi Y."/>
            <person name="Tanahashi T."/>
            <person name="Sakakibara K."/>
            <person name="Fujita T."/>
            <person name="Oishi K."/>
            <person name="Shin-I T."/>
            <person name="Kuroki Y."/>
            <person name="Toyoda A."/>
            <person name="Suzuki Y."/>
            <person name="Hashimoto A."/>
            <person name="Yamaguchi K."/>
            <person name="Sugano A."/>
            <person name="Kohara Y."/>
            <person name="Fujiyama A."/>
            <person name="Anterola A."/>
            <person name="Aoki S."/>
            <person name="Ashton N."/>
            <person name="Barbazuk W.B."/>
            <person name="Barker E."/>
            <person name="Bennetzen J."/>
            <person name="Bezanilla M."/>
            <person name="Blankenship R."/>
            <person name="Cho S.H."/>
            <person name="Dutcher S."/>
            <person name="Estelle M."/>
            <person name="Fawcett J.A."/>
            <person name="Gundlach H."/>
            <person name="Hanada K."/>
            <person name="Heyl A."/>
            <person name="Hicks K.A."/>
            <person name="Hugh J."/>
            <person name="Lohr M."/>
            <person name="Mayer K."/>
            <person name="Melkozernov A."/>
            <person name="Murata T."/>
            <person name="Nelson D."/>
            <person name="Pils B."/>
            <person name="Prigge M."/>
            <person name="Reiss B."/>
            <person name="Renner T."/>
            <person name="Rombauts S."/>
            <person name="Rushton P."/>
            <person name="Sanderfoot A."/>
            <person name="Schween G."/>
            <person name="Shiu S.-H."/>
            <person name="Stueber K."/>
            <person name="Theodoulou F.L."/>
            <person name="Tu H."/>
            <person name="Van de Peer Y."/>
            <person name="Verrier P.J."/>
            <person name="Waters E."/>
            <person name="Wood A."/>
            <person name="Yang L."/>
            <person name="Cove D."/>
            <person name="Cuming A."/>
            <person name="Hasebe M."/>
            <person name="Lucas S."/>
            <person name="Mishler D.B."/>
            <person name="Reski R."/>
            <person name="Grigoriev I."/>
            <person name="Quatrano R.S."/>
            <person name="Boore J.L."/>
        </authorList>
    </citation>
    <scope>NUCLEOTIDE SEQUENCE [LARGE SCALE GENOMIC DNA]</scope>
    <source>
        <strain evidence="2 3">cv. Gransden 2004</strain>
    </source>
</reference>
<evidence type="ECO:0000256" key="1">
    <source>
        <dbReference type="SAM" id="MobiDB-lite"/>
    </source>
</evidence>
<evidence type="ECO:0000313" key="2">
    <source>
        <dbReference type="EnsemblPlants" id="Pp3c19_250V3.2"/>
    </source>
</evidence>
<keyword evidence="3" id="KW-1185">Reference proteome</keyword>
<reference evidence="2 3" key="2">
    <citation type="journal article" date="2018" name="Plant J.">
        <title>The Physcomitrella patens chromosome-scale assembly reveals moss genome structure and evolution.</title>
        <authorList>
            <person name="Lang D."/>
            <person name="Ullrich K.K."/>
            <person name="Murat F."/>
            <person name="Fuchs J."/>
            <person name="Jenkins J."/>
            <person name="Haas F.B."/>
            <person name="Piednoel M."/>
            <person name="Gundlach H."/>
            <person name="Van Bel M."/>
            <person name="Meyberg R."/>
            <person name="Vives C."/>
            <person name="Morata J."/>
            <person name="Symeonidi A."/>
            <person name="Hiss M."/>
            <person name="Muchero W."/>
            <person name="Kamisugi Y."/>
            <person name="Saleh O."/>
            <person name="Blanc G."/>
            <person name="Decker E.L."/>
            <person name="van Gessel N."/>
            <person name="Grimwood J."/>
            <person name="Hayes R.D."/>
            <person name="Graham S.W."/>
            <person name="Gunter L.E."/>
            <person name="McDaniel S.F."/>
            <person name="Hoernstein S.N.W."/>
            <person name="Larsson A."/>
            <person name="Li F.W."/>
            <person name="Perroud P.F."/>
            <person name="Phillips J."/>
            <person name="Ranjan P."/>
            <person name="Rokshar D.S."/>
            <person name="Rothfels C.J."/>
            <person name="Schneider L."/>
            <person name="Shu S."/>
            <person name="Stevenson D.W."/>
            <person name="Thummler F."/>
            <person name="Tillich M."/>
            <person name="Villarreal Aguilar J.C."/>
            <person name="Widiez T."/>
            <person name="Wong G.K."/>
            <person name="Wymore A."/>
            <person name="Zhang Y."/>
            <person name="Zimmer A.D."/>
            <person name="Quatrano R.S."/>
            <person name="Mayer K.F.X."/>
            <person name="Goodstein D."/>
            <person name="Casacuberta J.M."/>
            <person name="Vandepoele K."/>
            <person name="Reski R."/>
            <person name="Cuming A.C."/>
            <person name="Tuskan G.A."/>
            <person name="Maumus F."/>
            <person name="Salse J."/>
            <person name="Schmutz J."/>
            <person name="Rensing S.A."/>
        </authorList>
    </citation>
    <scope>NUCLEOTIDE SEQUENCE [LARGE SCALE GENOMIC DNA]</scope>
    <source>
        <strain evidence="2 3">cv. Gransden 2004</strain>
    </source>
</reference>
<dbReference type="EMBL" id="ABEU02000019">
    <property type="status" value="NOT_ANNOTATED_CDS"/>
    <property type="molecule type" value="Genomic_DNA"/>
</dbReference>
<evidence type="ECO:0000313" key="3">
    <source>
        <dbReference type="Proteomes" id="UP000006727"/>
    </source>
</evidence>
<reference evidence="2" key="3">
    <citation type="submission" date="2020-12" db="UniProtKB">
        <authorList>
            <consortium name="EnsemblPlants"/>
        </authorList>
    </citation>
    <scope>IDENTIFICATION</scope>
</reference>
<sequence length="109" mass="11565">MPAATQEATTRDWSTGRHEGLPRVGASKSYDRASRYEDLSYDKPFGRDGDTIVCGVVSKVALTDASRVGTNVACASLAEVEDGADIDSINDDPDVRRAGGATSREQAKT</sequence>
<dbReference type="EnsemblPlants" id="Pp3c19_250V3.2">
    <property type="protein sequence ID" value="Pp3c19_250V3.2"/>
    <property type="gene ID" value="Pp3c19_250"/>
</dbReference>
<dbReference type="Proteomes" id="UP000006727">
    <property type="component" value="Chromosome 19"/>
</dbReference>
<name>A0A7I4BR48_PHYPA</name>
<feature type="region of interest" description="Disordered" evidence="1">
    <location>
        <begin position="1"/>
        <end position="29"/>
    </location>
</feature>
<feature type="region of interest" description="Disordered" evidence="1">
    <location>
        <begin position="83"/>
        <end position="109"/>
    </location>
</feature>
<feature type="compositionally biased region" description="Polar residues" evidence="1">
    <location>
        <begin position="1"/>
        <end position="13"/>
    </location>
</feature>
<dbReference type="InParanoid" id="A0A7I4BR48"/>
<protein>
    <submittedName>
        <fullName evidence="2">Uncharacterized protein</fullName>
    </submittedName>
</protein>
<proteinExistence type="predicted"/>
<dbReference type="Gramene" id="Pp3c19_250V3.2">
    <property type="protein sequence ID" value="Pp3c19_250V3.2"/>
    <property type="gene ID" value="Pp3c19_250"/>
</dbReference>
<organism evidence="2 3">
    <name type="scientific">Physcomitrium patens</name>
    <name type="common">Spreading-leaved earth moss</name>
    <name type="synonym">Physcomitrella patens</name>
    <dbReference type="NCBI Taxonomy" id="3218"/>
    <lineage>
        <taxon>Eukaryota</taxon>
        <taxon>Viridiplantae</taxon>
        <taxon>Streptophyta</taxon>
        <taxon>Embryophyta</taxon>
        <taxon>Bryophyta</taxon>
        <taxon>Bryophytina</taxon>
        <taxon>Bryopsida</taxon>
        <taxon>Funariidae</taxon>
        <taxon>Funariales</taxon>
        <taxon>Funariaceae</taxon>
        <taxon>Physcomitrium</taxon>
    </lineage>
</organism>
<accession>A0A7I4BR48</accession>